<evidence type="ECO:0000256" key="1">
    <source>
        <dbReference type="ARBA" id="ARBA00005695"/>
    </source>
</evidence>
<dbReference type="Pfam" id="PF00496">
    <property type="entry name" value="SBP_bac_5"/>
    <property type="match status" value="1"/>
</dbReference>
<dbReference type="PANTHER" id="PTHR30290:SF9">
    <property type="entry name" value="OLIGOPEPTIDE-BINDING PROTEIN APPA"/>
    <property type="match status" value="1"/>
</dbReference>
<dbReference type="RefSeq" id="WP_241938155.1">
    <property type="nucleotide sequence ID" value="NZ_JALBGC010000007.1"/>
</dbReference>
<reference evidence="5" key="1">
    <citation type="submission" date="2022-03" db="EMBL/GenBank/DDBJ databases">
        <title>Bacterial whole genome sequence for Hymenobacter sp. DH14.</title>
        <authorList>
            <person name="Le V."/>
        </authorList>
    </citation>
    <scope>NUCLEOTIDE SEQUENCE</scope>
    <source>
        <strain evidence="5">DH14</strain>
    </source>
</reference>
<feature type="domain" description="Solute-binding protein family 5" evidence="4">
    <location>
        <begin position="61"/>
        <end position="462"/>
    </location>
</feature>
<dbReference type="Gene3D" id="3.10.105.10">
    <property type="entry name" value="Dipeptide-binding Protein, Domain 3"/>
    <property type="match status" value="1"/>
</dbReference>
<accession>A0A9X1VJT5</accession>
<dbReference type="GO" id="GO:0030288">
    <property type="term" value="C:outer membrane-bounded periplasmic space"/>
    <property type="evidence" value="ECO:0007669"/>
    <property type="project" value="UniProtKB-ARBA"/>
</dbReference>
<proteinExistence type="inferred from homology"/>
<keyword evidence="2" id="KW-0813">Transport</keyword>
<dbReference type="PIRSF" id="PIRSF002741">
    <property type="entry name" value="MppA"/>
    <property type="match status" value="1"/>
</dbReference>
<organism evidence="5 6">
    <name type="scientific">Hymenobacter cyanobacteriorum</name>
    <dbReference type="NCBI Taxonomy" id="2926463"/>
    <lineage>
        <taxon>Bacteria</taxon>
        <taxon>Pseudomonadati</taxon>
        <taxon>Bacteroidota</taxon>
        <taxon>Cytophagia</taxon>
        <taxon>Cytophagales</taxon>
        <taxon>Hymenobacteraceae</taxon>
        <taxon>Hymenobacter</taxon>
    </lineage>
</organism>
<dbReference type="GO" id="GO:1904680">
    <property type="term" value="F:peptide transmembrane transporter activity"/>
    <property type="evidence" value="ECO:0007669"/>
    <property type="project" value="TreeGrafter"/>
</dbReference>
<dbReference type="InterPro" id="IPR000914">
    <property type="entry name" value="SBP_5_dom"/>
</dbReference>
<sequence>MSLLLLSNCTARRDQSDAIRIRWAHDPETLTPLALQNQAAMDASNLMHVSLLQANSQPLAIEPALAAQLPTMARQGDSLTTFRYTIRPAATWDDGRPVLATDVACTLKLMSCPGLPNETARNNFGRIQQIEPDPADPRAFTLICQGQAPDLLLVTGDFFILSEASLDPRHRLRRYSLPALQRWPATRPPDSALQALARHYLAADLANHPERSPGCGPYRLARWEKDRYLSFRRKAGWWGHALSGLPLALQARAARLDYLVIPDASAANLALRRGDLDVYPQFPAADFQRLTATPTAAVRLYVSDSYDIALAGFNTRHPVLADARTRQALSRLFDTAGLLRGTQHGSGQRTASLVAPFDRANYNDSLRPVPYDPPGARALLQQAGWQPSATGWHRPGPKGLQQLHLVVRYRAEDALFATAALQFRAAAKALGIGVELLPTESALFGKALAEGDFDVFMRTLRGNPFAINFTPLLHSASPSETNATRFSNPACDRLIDAIANTNDSLARARQLRQLQGLLQWQAPLVPLFFLPNRVAARRDCQGLYVSSLKPGFVAPTIERTAAAAAR</sequence>
<dbReference type="GO" id="GO:0015833">
    <property type="term" value="P:peptide transport"/>
    <property type="evidence" value="ECO:0007669"/>
    <property type="project" value="TreeGrafter"/>
</dbReference>
<dbReference type="EMBL" id="JALBGC010000007">
    <property type="protein sequence ID" value="MCI1189943.1"/>
    <property type="molecule type" value="Genomic_DNA"/>
</dbReference>
<dbReference type="AlphaFoldDB" id="A0A9X1VJT5"/>
<dbReference type="SUPFAM" id="SSF53850">
    <property type="entry name" value="Periplasmic binding protein-like II"/>
    <property type="match status" value="1"/>
</dbReference>
<dbReference type="InterPro" id="IPR039424">
    <property type="entry name" value="SBP_5"/>
</dbReference>
<evidence type="ECO:0000256" key="2">
    <source>
        <dbReference type="ARBA" id="ARBA00022448"/>
    </source>
</evidence>
<dbReference type="Proteomes" id="UP001139193">
    <property type="component" value="Unassembled WGS sequence"/>
</dbReference>
<gene>
    <name evidence="5" type="ORF">MON38_21170</name>
</gene>
<protein>
    <submittedName>
        <fullName evidence="5">ABC transporter substrate-binding protein</fullName>
    </submittedName>
</protein>
<evidence type="ECO:0000313" key="6">
    <source>
        <dbReference type="Proteomes" id="UP001139193"/>
    </source>
</evidence>
<dbReference type="InterPro" id="IPR030678">
    <property type="entry name" value="Peptide/Ni-bd"/>
</dbReference>
<name>A0A9X1VJT5_9BACT</name>
<comment type="caution">
    <text evidence="5">The sequence shown here is derived from an EMBL/GenBank/DDBJ whole genome shotgun (WGS) entry which is preliminary data.</text>
</comment>
<keyword evidence="3" id="KW-0732">Signal</keyword>
<evidence type="ECO:0000313" key="5">
    <source>
        <dbReference type="EMBL" id="MCI1189943.1"/>
    </source>
</evidence>
<dbReference type="PANTHER" id="PTHR30290">
    <property type="entry name" value="PERIPLASMIC BINDING COMPONENT OF ABC TRANSPORTER"/>
    <property type="match status" value="1"/>
</dbReference>
<comment type="similarity">
    <text evidence="1">Belongs to the bacterial solute-binding protein 5 family.</text>
</comment>
<evidence type="ECO:0000256" key="3">
    <source>
        <dbReference type="ARBA" id="ARBA00022729"/>
    </source>
</evidence>
<dbReference type="GO" id="GO:0043190">
    <property type="term" value="C:ATP-binding cassette (ABC) transporter complex"/>
    <property type="evidence" value="ECO:0007669"/>
    <property type="project" value="InterPro"/>
</dbReference>
<dbReference type="Gene3D" id="3.40.190.10">
    <property type="entry name" value="Periplasmic binding protein-like II"/>
    <property type="match status" value="1"/>
</dbReference>
<evidence type="ECO:0000259" key="4">
    <source>
        <dbReference type="Pfam" id="PF00496"/>
    </source>
</evidence>
<keyword evidence="6" id="KW-1185">Reference proteome</keyword>